<dbReference type="KEGG" id="dov:DSCO28_11140"/>
<dbReference type="Pfam" id="PF13599">
    <property type="entry name" value="Pentapeptide_4"/>
    <property type="match status" value="1"/>
</dbReference>
<dbReference type="Proteomes" id="UP000425960">
    <property type="component" value="Chromosome"/>
</dbReference>
<dbReference type="PANTHER" id="PTHR42999:SF2">
    <property type="match status" value="1"/>
</dbReference>
<dbReference type="Gene3D" id="2.160.20.80">
    <property type="entry name" value="E3 ubiquitin-protein ligase SopA"/>
    <property type="match status" value="2"/>
</dbReference>
<evidence type="ECO:0000313" key="1">
    <source>
        <dbReference type="EMBL" id="BBO80548.1"/>
    </source>
</evidence>
<dbReference type="InterPro" id="IPR001646">
    <property type="entry name" value="5peptide_repeat"/>
</dbReference>
<dbReference type="Pfam" id="PF00805">
    <property type="entry name" value="Pentapeptide"/>
    <property type="match status" value="1"/>
</dbReference>
<dbReference type="PANTHER" id="PTHR42999">
    <property type="entry name" value="ANTIBIOTIC RESISTANCE PROTEIN MCBG"/>
    <property type="match status" value="1"/>
</dbReference>
<dbReference type="EMBL" id="AP021876">
    <property type="protein sequence ID" value="BBO80548.1"/>
    <property type="molecule type" value="Genomic_DNA"/>
</dbReference>
<reference evidence="1 2" key="1">
    <citation type="submission" date="2019-11" db="EMBL/GenBank/DDBJ databases">
        <title>Comparative genomics of hydrocarbon-degrading Desulfosarcina strains.</title>
        <authorList>
            <person name="Watanabe M."/>
            <person name="Kojima H."/>
            <person name="Fukui M."/>
        </authorList>
    </citation>
    <scope>NUCLEOTIDE SEQUENCE [LARGE SCALE GENOMIC DNA]</scope>
    <source>
        <strain evidence="1 2">28bB2T</strain>
    </source>
</reference>
<protein>
    <recommendedName>
        <fullName evidence="3">Pentapeptide repeat-containing protein</fullName>
    </recommendedName>
</protein>
<name>A0A5K7ZEH1_9BACT</name>
<dbReference type="AlphaFoldDB" id="A0A5K7ZEH1"/>
<dbReference type="InterPro" id="IPR052949">
    <property type="entry name" value="PA_immunity-related"/>
</dbReference>
<proteinExistence type="predicted"/>
<evidence type="ECO:0000313" key="2">
    <source>
        <dbReference type="Proteomes" id="UP000425960"/>
    </source>
</evidence>
<gene>
    <name evidence="1" type="ORF">DSCO28_11140</name>
</gene>
<organism evidence="1 2">
    <name type="scientific">Desulfosarcina ovata subsp. sediminis</name>
    <dbReference type="NCBI Taxonomy" id="885957"/>
    <lineage>
        <taxon>Bacteria</taxon>
        <taxon>Pseudomonadati</taxon>
        <taxon>Thermodesulfobacteriota</taxon>
        <taxon>Desulfobacteria</taxon>
        <taxon>Desulfobacterales</taxon>
        <taxon>Desulfosarcinaceae</taxon>
        <taxon>Desulfosarcina</taxon>
    </lineage>
</organism>
<dbReference type="SUPFAM" id="SSF141571">
    <property type="entry name" value="Pentapeptide repeat-like"/>
    <property type="match status" value="2"/>
</dbReference>
<sequence length="363" mass="41655">MKRNLTPEEQDQFSDISAFNRTQANGFELRNRVVENMDWSKIDLRNATLQDLEFKNVKMADSRITRARFINVQSTGLDLKNAKLTHVTFENCQFDLARLDGTQFIICHFIGCRIIDTKGRYPVLNQCVLRNCELRQTVLEDANLGDMRFEQSRLANINFSRTNIKSVVFDGSRLSGVTFSLSNAQKMTFVGSTIDRCGFNQGQYKFLIFEKSSLINSSMGGLTVNGLRFIQCAKIDFLTLQRATVDDFEVQGCDAINEWNAVESTINRFNLTNSRLKYTVWEVCQFHGPGLIDKTRFDGANFTESTWKDIQFRQSEFTDFLVLTDGKFYRVHLTSVRLDPRIEIDDAGVSFEASDDFRKLVGR</sequence>
<evidence type="ECO:0008006" key="3">
    <source>
        <dbReference type="Google" id="ProtNLM"/>
    </source>
</evidence>
<accession>A0A5K7ZEH1</accession>